<sequence>MGKKTTPSKTLTASDAIRQQKGQPLYRDYSVDSINEEERTAELTFSSEYPVERWFGFEILDHSPGAVRMQRFEAGASSLVNHDWDDLVGVIESARIESKKGKAVVRFGTSPRAEEIWQDVKNRIRKHVSIGYIVHEMVLEKDEDGTRTYRVTDWEPFEQSFVTVPADPTVGVGRSLDNQKTLNQLRDMGIIIPTGAADNHPEIEIRSESTMKTKTLRDASGRLVRAKVDENDVIVEIIEVLEESNGERQAGIEAEQNRVRDILDLFEQYGSRGVDPNQFIRDKSKTASDYQRALLDAAANPQGNKGGKRNATPTAADSPDIGLSDSEIRNYSFLNVLRYLSNPTNEKYRQAAAFELEASAAAEGKLQREAQGIIVPNDVLRSAAPIAKSGSGANLIAKEHLAGSFIDMLYNKSSVMQYATTLTGLVGDLSIPTQEGGATGYWLGEDADATLSEITFGERTLQNRTCAALVEMTRKMIMQSSNDVEMLARGDIAKALALTIDKAALYGTGGDQPLGLAGITGVNPVNLVGTHPTYQEFIEMETSIAADNADVSSMLYMMNAVGRGHCKSTQKFANTNGSPIWEAGNTVNGYGTHISNQINNGDYWFGVWSELLIGLWGGLDLTVDPYTHSSKGRLRIVAFQDADVAVRHPQSFCLGRKAA</sequence>
<evidence type="ECO:0000256" key="4">
    <source>
        <dbReference type="ARBA" id="ARBA00022801"/>
    </source>
</evidence>
<dbReference type="SUPFAM" id="SSF56563">
    <property type="entry name" value="Major capsid protein gp5"/>
    <property type="match status" value="1"/>
</dbReference>
<dbReference type="InterPro" id="IPR054612">
    <property type="entry name" value="Phage_capsid-like_C"/>
</dbReference>
<name>A0A6B3LIF5_VIBCL</name>
<evidence type="ECO:0000313" key="8">
    <source>
        <dbReference type="EMBL" id="NEM93437.1"/>
    </source>
</evidence>
<feature type="region of interest" description="Disordered" evidence="5">
    <location>
        <begin position="296"/>
        <end position="321"/>
    </location>
</feature>
<dbReference type="GO" id="GO:0006508">
    <property type="term" value="P:proteolysis"/>
    <property type="evidence" value="ECO:0007669"/>
    <property type="project" value="UniProtKB-KW"/>
</dbReference>
<keyword evidence="3" id="KW-0645">Protease</keyword>
<organism evidence="8">
    <name type="scientific">Vibrio cholerae</name>
    <dbReference type="NCBI Taxonomy" id="666"/>
    <lineage>
        <taxon>Bacteria</taxon>
        <taxon>Pseudomonadati</taxon>
        <taxon>Pseudomonadota</taxon>
        <taxon>Gammaproteobacteria</taxon>
        <taxon>Vibrionales</taxon>
        <taxon>Vibrionaceae</taxon>
        <taxon>Vibrio</taxon>
    </lineage>
</organism>
<comment type="subcellular location">
    <subcellularLocation>
        <location evidence="1">Virion</location>
    </subcellularLocation>
</comment>
<feature type="domain" description="Phage capsid-like C-terminal" evidence="7">
    <location>
        <begin position="398"/>
        <end position="655"/>
    </location>
</feature>
<dbReference type="InterPro" id="IPR024455">
    <property type="entry name" value="Phage_capsid"/>
</dbReference>
<dbReference type="GO" id="GO:0008233">
    <property type="term" value="F:peptidase activity"/>
    <property type="evidence" value="ECO:0007669"/>
    <property type="project" value="UniProtKB-KW"/>
</dbReference>
<dbReference type="Pfam" id="PF04586">
    <property type="entry name" value="Peptidase_S78"/>
    <property type="match status" value="1"/>
</dbReference>
<feature type="domain" description="Prohead serine protease" evidence="6">
    <location>
        <begin position="77"/>
        <end position="173"/>
    </location>
</feature>
<evidence type="ECO:0000259" key="7">
    <source>
        <dbReference type="Pfam" id="PF05065"/>
    </source>
</evidence>
<evidence type="ECO:0000256" key="3">
    <source>
        <dbReference type="ARBA" id="ARBA00022670"/>
    </source>
</evidence>
<dbReference type="InterPro" id="IPR054613">
    <property type="entry name" value="Peptidase_S78_dom"/>
</dbReference>
<accession>A0A6B3LIF5</accession>
<reference evidence="8" key="1">
    <citation type="submission" date="2020-02" db="EMBL/GenBank/DDBJ databases">
        <title>Genome Announcements.</title>
        <authorList>
            <person name="Abdulabbas H.T."/>
            <person name="Bunyan I.A."/>
            <person name="Abdul-Lateef L.A."/>
        </authorList>
    </citation>
    <scope>NUCLEOTIDE SEQUENCE</scope>
    <source>
        <strain evidence="8">NAG1</strain>
    </source>
</reference>
<comment type="caution">
    <text evidence="8">The sequence shown here is derived from an EMBL/GenBank/DDBJ whole genome shotgun (WGS) entry which is preliminary data.</text>
</comment>
<proteinExistence type="predicted"/>
<evidence type="ECO:0000256" key="5">
    <source>
        <dbReference type="SAM" id="MobiDB-lite"/>
    </source>
</evidence>
<dbReference type="RefSeq" id="WP_148520693.1">
    <property type="nucleotide sequence ID" value="NZ_JAAGVX010000003.1"/>
</dbReference>
<evidence type="ECO:0000256" key="2">
    <source>
        <dbReference type="ARBA" id="ARBA00022612"/>
    </source>
</evidence>
<dbReference type="NCBIfam" id="TIGR01554">
    <property type="entry name" value="major_cap_HK97"/>
    <property type="match status" value="1"/>
</dbReference>
<evidence type="ECO:0000256" key="1">
    <source>
        <dbReference type="ARBA" id="ARBA00004328"/>
    </source>
</evidence>
<evidence type="ECO:0000259" key="6">
    <source>
        <dbReference type="Pfam" id="PF04586"/>
    </source>
</evidence>
<keyword evidence="4" id="KW-0378">Hydrolase</keyword>
<protein>
    <submittedName>
        <fullName evidence="8">Phage major capsid protein</fullName>
    </submittedName>
</protein>
<dbReference type="Pfam" id="PF05065">
    <property type="entry name" value="Phage_capsid"/>
    <property type="match status" value="1"/>
</dbReference>
<gene>
    <name evidence="8" type="ORF">G3T61_04450</name>
</gene>
<dbReference type="EMBL" id="JAAGVX010000003">
    <property type="protein sequence ID" value="NEM93437.1"/>
    <property type="molecule type" value="Genomic_DNA"/>
</dbReference>
<keyword evidence="2" id="KW-1188">Viral release from host cell</keyword>
<dbReference type="AlphaFoldDB" id="A0A6B3LIF5"/>
<dbReference type="Gene3D" id="3.30.2400.10">
    <property type="entry name" value="Major capsid protein gp5"/>
    <property type="match status" value="1"/>
</dbReference>